<feature type="transmembrane region" description="Helical" evidence="6">
    <location>
        <begin position="191"/>
        <end position="216"/>
    </location>
</feature>
<gene>
    <name evidence="8" type="ORF">MAE02_14100</name>
</gene>
<evidence type="ECO:0000256" key="4">
    <source>
        <dbReference type="ARBA" id="ARBA00023136"/>
    </source>
</evidence>
<dbReference type="EMBL" id="BJYU01000015">
    <property type="protein sequence ID" value="GEO13714.1"/>
    <property type="molecule type" value="Genomic_DNA"/>
</dbReference>
<dbReference type="SUPFAM" id="SSF52091">
    <property type="entry name" value="SpoIIaa-like"/>
    <property type="match status" value="1"/>
</dbReference>
<dbReference type="Gene3D" id="3.30.750.24">
    <property type="entry name" value="STAS domain"/>
    <property type="match status" value="1"/>
</dbReference>
<dbReference type="CDD" id="cd07042">
    <property type="entry name" value="STAS_SulP_like_sulfate_transporter"/>
    <property type="match status" value="1"/>
</dbReference>
<feature type="transmembrane region" description="Helical" evidence="6">
    <location>
        <begin position="407"/>
        <end position="433"/>
    </location>
</feature>
<evidence type="ECO:0000256" key="1">
    <source>
        <dbReference type="ARBA" id="ARBA00004141"/>
    </source>
</evidence>
<feature type="transmembrane region" description="Helical" evidence="6">
    <location>
        <begin position="121"/>
        <end position="143"/>
    </location>
</feature>
<feature type="transmembrane region" description="Helical" evidence="6">
    <location>
        <begin position="346"/>
        <end position="363"/>
    </location>
</feature>
<dbReference type="PANTHER" id="PTHR11814">
    <property type="entry name" value="SULFATE TRANSPORTER"/>
    <property type="match status" value="1"/>
</dbReference>
<dbReference type="InterPro" id="IPR036513">
    <property type="entry name" value="STAS_dom_sf"/>
</dbReference>
<keyword evidence="3 6" id="KW-1133">Transmembrane helix</keyword>
<feature type="transmembrane region" description="Helical" evidence="6">
    <location>
        <begin position="262"/>
        <end position="286"/>
    </location>
</feature>
<feature type="transmembrane region" description="Helical" evidence="6">
    <location>
        <begin position="223"/>
        <end position="242"/>
    </location>
</feature>
<accession>A0A512BP58</accession>
<organism evidence="8 9">
    <name type="scientific">Microvirga aerophila</name>
    <dbReference type="NCBI Taxonomy" id="670291"/>
    <lineage>
        <taxon>Bacteria</taxon>
        <taxon>Pseudomonadati</taxon>
        <taxon>Pseudomonadota</taxon>
        <taxon>Alphaproteobacteria</taxon>
        <taxon>Hyphomicrobiales</taxon>
        <taxon>Methylobacteriaceae</taxon>
        <taxon>Microvirga</taxon>
    </lineage>
</organism>
<keyword evidence="2 6" id="KW-0812">Transmembrane</keyword>
<evidence type="ECO:0000313" key="8">
    <source>
        <dbReference type="EMBL" id="GEO13714.1"/>
    </source>
</evidence>
<evidence type="ECO:0000256" key="3">
    <source>
        <dbReference type="ARBA" id="ARBA00022989"/>
    </source>
</evidence>
<dbReference type="Pfam" id="PF00916">
    <property type="entry name" value="Sulfate_transp"/>
    <property type="match status" value="1"/>
</dbReference>
<dbReference type="Proteomes" id="UP000321085">
    <property type="component" value="Unassembled WGS sequence"/>
</dbReference>
<evidence type="ECO:0000313" key="9">
    <source>
        <dbReference type="Proteomes" id="UP000321085"/>
    </source>
</evidence>
<dbReference type="PROSITE" id="PS50801">
    <property type="entry name" value="STAS"/>
    <property type="match status" value="1"/>
</dbReference>
<dbReference type="InterPro" id="IPR002645">
    <property type="entry name" value="STAS_dom"/>
</dbReference>
<evidence type="ECO:0000259" key="7">
    <source>
        <dbReference type="PROSITE" id="PS50801"/>
    </source>
</evidence>
<evidence type="ECO:0000256" key="2">
    <source>
        <dbReference type="ARBA" id="ARBA00022692"/>
    </source>
</evidence>
<dbReference type="RefSeq" id="WP_114186177.1">
    <property type="nucleotide sequence ID" value="NZ_BJYU01000015.1"/>
</dbReference>
<protein>
    <submittedName>
        <fullName evidence="8">Sodium-independent anion transporter</fullName>
    </submittedName>
</protein>
<keyword evidence="4 6" id="KW-0472">Membrane</keyword>
<dbReference type="InterPro" id="IPR011547">
    <property type="entry name" value="SLC26A/SulP_dom"/>
</dbReference>
<evidence type="ECO:0000256" key="6">
    <source>
        <dbReference type="SAM" id="Phobius"/>
    </source>
</evidence>
<dbReference type="InterPro" id="IPR001902">
    <property type="entry name" value="SLC26A/SulP_fam"/>
</dbReference>
<feature type="domain" description="STAS" evidence="7">
    <location>
        <begin position="467"/>
        <end position="569"/>
    </location>
</feature>
<feature type="region of interest" description="Disordered" evidence="5">
    <location>
        <begin position="1"/>
        <end position="20"/>
    </location>
</feature>
<dbReference type="GO" id="GO:0016020">
    <property type="term" value="C:membrane"/>
    <property type="evidence" value="ECO:0007669"/>
    <property type="project" value="UniProtKB-SubCell"/>
</dbReference>
<evidence type="ECO:0000256" key="5">
    <source>
        <dbReference type="SAM" id="MobiDB-lite"/>
    </source>
</evidence>
<reference evidence="8 9" key="1">
    <citation type="submission" date="2019-07" db="EMBL/GenBank/DDBJ databases">
        <title>Whole genome shotgun sequence of Microvirga aerophila NBRC 106136.</title>
        <authorList>
            <person name="Hosoyama A."/>
            <person name="Uohara A."/>
            <person name="Ohji S."/>
            <person name="Ichikawa N."/>
        </authorList>
    </citation>
    <scope>NUCLEOTIDE SEQUENCE [LARGE SCALE GENOMIC DNA]</scope>
    <source>
        <strain evidence="8 9">NBRC 106136</strain>
    </source>
</reference>
<feature type="transmembrane region" description="Helical" evidence="6">
    <location>
        <begin position="150"/>
        <end position="171"/>
    </location>
</feature>
<dbReference type="Pfam" id="PF01740">
    <property type="entry name" value="STAS"/>
    <property type="match status" value="1"/>
</dbReference>
<comment type="caution">
    <text evidence="8">The sequence shown here is derived from an EMBL/GenBank/DDBJ whole genome shotgun (WGS) entry which is preliminary data.</text>
</comment>
<comment type="subcellular location">
    <subcellularLocation>
        <location evidence="1">Membrane</location>
        <topology evidence="1">Multi-pass membrane protein</topology>
    </subcellularLocation>
</comment>
<keyword evidence="9" id="KW-1185">Reference proteome</keyword>
<dbReference type="AlphaFoldDB" id="A0A512BP58"/>
<dbReference type="OrthoDB" id="9771198at2"/>
<sequence>MAGASVETDDPPEQGAEVNQPGLGELRDAVANHRWPKLPGWASLRRDGLAGLSSAISNVPDGMANGVLVGVNPIYGLYATMAGAAAGGLFSSTQLMMITTTAAASLSASEALGGLEGEARAAALAVMVILVGVFQIVFGLLKFGKLIRFVSYSVTMGFLSGVSVLLILNQLPVVTGYEAAGSNRITQTVNLLLHVAEINLVSLALAVLTLVLAVVLPRTPLSNLGRLVAIAVPSVIVALFDLGDVEVVRDIGEIPSGIPMPVLPALSSITFDVTTGALAVAVVILVQGAGVSQSVPNPDGARRSTSRDFVAQGVANAATGFFNGLPVGGSLSATALNVIYGAQSRWAVVLAGVCMALIVMLVPGLVSAIAMPALGALLVLAGTSSLKPSEIRAVWSAGWPSRLAGGATFLAALFLSVQAAVGIGVLLSALLYVSRSSTDVSLVRLVKRSDGEIEEHDAPTRLPSHEVTVIDVYGHLFYAGARTLERLLPRPQDAQSPVVVLRLRSLSTAGATLMEVLANYADKLMEVNGRLYLSGINEDVHDQLVRAGKLHLSGPVQVYEATSVRLEATRKAVADARAWLVDRDPGAGPDGDDDQGAQG</sequence>
<proteinExistence type="predicted"/>
<name>A0A512BP58_9HYPH</name>
<dbReference type="GO" id="GO:0055085">
    <property type="term" value="P:transmembrane transport"/>
    <property type="evidence" value="ECO:0007669"/>
    <property type="project" value="InterPro"/>
</dbReference>